<proteinExistence type="predicted"/>
<reference evidence="2" key="1">
    <citation type="journal article" date="2019" name="Int. J. Syst. Evol. Microbiol.">
        <title>The Global Catalogue of Microorganisms (GCM) 10K type strain sequencing project: providing services to taxonomists for standard genome sequencing and annotation.</title>
        <authorList>
            <consortium name="The Broad Institute Genomics Platform"/>
            <consortium name="The Broad Institute Genome Sequencing Center for Infectious Disease"/>
            <person name="Wu L."/>
            <person name="Ma J."/>
        </authorList>
    </citation>
    <scope>NUCLEOTIDE SEQUENCE [LARGE SCALE GENOMIC DNA]</scope>
    <source>
        <strain evidence="2">JCM 14901</strain>
    </source>
</reference>
<comment type="caution">
    <text evidence="1">The sequence shown here is derived from an EMBL/GenBank/DDBJ whole genome shotgun (WGS) entry which is preliminary data.</text>
</comment>
<dbReference type="EMBL" id="BAAAOG010000002">
    <property type="protein sequence ID" value="GAA1953110.1"/>
    <property type="molecule type" value="Genomic_DNA"/>
</dbReference>
<sequence length="102" mass="11110">MHERDDVRLGAHVVIEGHRRGAEFRCNPLHGDSIEALGVGDCEGGARDLLPRVGGQGGPRPSIREIWRGVISNKYLMLTLIMGLLANGTNFASNRQHEQIAA</sequence>
<organism evidence="1 2">
    <name type="scientific">Microbacterium deminutum</name>
    <dbReference type="NCBI Taxonomy" id="344164"/>
    <lineage>
        <taxon>Bacteria</taxon>
        <taxon>Bacillati</taxon>
        <taxon>Actinomycetota</taxon>
        <taxon>Actinomycetes</taxon>
        <taxon>Micrococcales</taxon>
        <taxon>Microbacteriaceae</taxon>
        <taxon>Microbacterium</taxon>
    </lineage>
</organism>
<accession>A0ABP5BXS7</accession>
<gene>
    <name evidence="1" type="ORF">GCM10009776_13720</name>
</gene>
<keyword evidence="2" id="KW-1185">Reference proteome</keyword>
<protein>
    <submittedName>
        <fullName evidence="1">Uncharacterized protein</fullName>
    </submittedName>
</protein>
<name>A0ABP5BXS7_9MICO</name>
<dbReference type="Proteomes" id="UP001499933">
    <property type="component" value="Unassembled WGS sequence"/>
</dbReference>
<evidence type="ECO:0000313" key="2">
    <source>
        <dbReference type="Proteomes" id="UP001499933"/>
    </source>
</evidence>
<evidence type="ECO:0000313" key="1">
    <source>
        <dbReference type="EMBL" id="GAA1953110.1"/>
    </source>
</evidence>